<dbReference type="InterPro" id="IPR040446">
    <property type="entry name" value="RRP7"/>
</dbReference>
<organism evidence="4 5">
    <name type="scientific">Phytophthora fragariae</name>
    <dbReference type="NCBI Taxonomy" id="53985"/>
    <lineage>
        <taxon>Eukaryota</taxon>
        <taxon>Sar</taxon>
        <taxon>Stramenopiles</taxon>
        <taxon>Oomycota</taxon>
        <taxon>Peronosporomycetes</taxon>
        <taxon>Peronosporales</taxon>
        <taxon>Peronosporaceae</taxon>
        <taxon>Phytophthora</taxon>
    </lineage>
</organism>
<feature type="compositionally biased region" description="Acidic residues" evidence="2">
    <location>
        <begin position="282"/>
        <end position="291"/>
    </location>
</feature>
<feature type="compositionally biased region" description="Basic and acidic residues" evidence="2">
    <location>
        <begin position="247"/>
        <end position="258"/>
    </location>
</feature>
<dbReference type="GO" id="GO:0034456">
    <property type="term" value="C:UTP-C complex"/>
    <property type="evidence" value="ECO:0007669"/>
    <property type="project" value="TreeGrafter"/>
</dbReference>
<sequence>MTSTAPTFAGYHAIALPLAHSSFRRFIYAKQHDAKPGAHAESVLAAGRTAYLVNLPAAASDEWLRACLEPLGAVQHVVAGAGGLFDAGGQDEDITVDNVAARTAHVVFKAPESLDKMLQVDTLETPAPGQPCGLQGYAAAYRRNRPGLSVVKDLADRYMTSFDEREDEDKRRREELKNQVDDDGFVTVVNAKKRGIVQAEEVLAKPAKRQKSKELDNFYKFQTREKKRDQLKTLRERFEEDRQLVEKMKKANKFRPDQDSDNSNSSNKITTRLKHLTGIIAGEDEIMSERP</sequence>
<proteinExistence type="inferred from homology"/>
<evidence type="ECO:0000259" key="3">
    <source>
        <dbReference type="Pfam" id="PF12923"/>
    </source>
</evidence>
<evidence type="ECO:0000256" key="2">
    <source>
        <dbReference type="SAM" id="MobiDB-lite"/>
    </source>
</evidence>
<comment type="caution">
    <text evidence="4">The sequence shown here is derived from an EMBL/GenBank/DDBJ whole genome shotgun (WGS) entry which is preliminary data.</text>
</comment>
<evidence type="ECO:0000256" key="1">
    <source>
        <dbReference type="ARBA" id="ARBA00006110"/>
    </source>
</evidence>
<evidence type="ECO:0000313" key="5">
    <source>
        <dbReference type="Proteomes" id="UP000460718"/>
    </source>
</evidence>
<feature type="domain" description="Ribosomal RNA-processing protein 7 C-terminal" evidence="3">
    <location>
        <begin position="143"/>
        <end position="256"/>
    </location>
</feature>
<dbReference type="PANTHER" id="PTHR13191">
    <property type="entry name" value="RIBOSOMAL RNA PROCESSING PROTEIN 7-RELATED"/>
    <property type="match status" value="1"/>
</dbReference>
<dbReference type="InterPro" id="IPR024326">
    <property type="entry name" value="RRP7_C"/>
</dbReference>
<gene>
    <name evidence="4" type="ORF">PF011_g27923</name>
</gene>
<dbReference type="PANTHER" id="PTHR13191:SF0">
    <property type="entry name" value="RIBOSOMAL RNA-PROCESSING PROTEIN 7 HOMOLOG A-RELATED"/>
    <property type="match status" value="1"/>
</dbReference>
<dbReference type="GO" id="GO:0032545">
    <property type="term" value="C:CURI complex"/>
    <property type="evidence" value="ECO:0007669"/>
    <property type="project" value="TreeGrafter"/>
</dbReference>
<dbReference type="GO" id="GO:0000028">
    <property type="term" value="P:ribosomal small subunit assembly"/>
    <property type="evidence" value="ECO:0007669"/>
    <property type="project" value="TreeGrafter"/>
</dbReference>
<dbReference type="Proteomes" id="UP000460718">
    <property type="component" value="Unassembled WGS sequence"/>
</dbReference>
<dbReference type="Pfam" id="PF12923">
    <property type="entry name" value="RRP7"/>
    <property type="match status" value="1"/>
</dbReference>
<dbReference type="GO" id="GO:0006364">
    <property type="term" value="P:rRNA processing"/>
    <property type="evidence" value="ECO:0007669"/>
    <property type="project" value="TreeGrafter"/>
</dbReference>
<dbReference type="EMBL" id="QXFW01004263">
    <property type="protein sequence ID" value="KAE8966472.1"/>
    <property type="molecule type" value="Genomic_DNA"/>
</dbReference>
<evidence type="ECO:0000313" key="4">
    <source>
        <dbReference type="EMBL" id="KAE8966472.1"/>
    </source>
</evidence>
<dbReference type="Gene3D" id="6.10.250.1770">
    <property type="match status" value="1"/>
</dbReference>
<reference evidence="4 5" key="1">
    <citation type="submission" date="2018-09" db="EMBL/GenBank/DDBJ databases">
        <title>Genomic investigation of the strawberry pathogen Phytophthora fragariae indicates pathogenicity is determined by transcriptional variation in three key races.</title>
        <authorList>
            <person name="Adams T.M."/>
            <person name="Armitage A.D."/>
            <person name="Sobczyk M.K."/>
            <person name="Bates H.J."/>
            <person name="Dunwell J.M."/>
            <person name="Nellist C.F."/>
            <person name="Harrison R.J."/>
        </authorList>
    </citation>
    <scope>NUCLEOTIDE SEQUENCE [LARGE SCALE GENOMIC DNA]</scope>
    <source>
        <strain evidence="4 5">SCRP245</strain>
    </source>
</reference>
<dbReference type="AlphaFoldDB" id="A0A6A3HBM4"/>
<protein>
    <recommendedName>
        <fullName evidence="3">Ribosomal RNA-processing protein 7 C-terminal domain-containing protein</fullName>
    </recommendedName>
</protein>
<feature type="region of interest" description="Disordered" evidence="2">
    <location>
        <begin position="247"/>
        <end position="291"/>
    </location>
</feature>
<comment type="similarity">
    <text evidence="1">Belongs to the RRP7 family.</text>
</comment>
<name>A0A6A3HBM4_9STRA</name>
<accession>A0A6A3HBM4</accession>
<dbReference type="CDD" id="cd12950">
    <property type="entry name" value="RRP7_Rrp7p"/>
    <property type="match status" value="1"/>
</dbReference>